<dbReference type="EMBL" id="CM047907">
    <property type="protein sequence ID" value="KAJ0084135.1"/>
    <property type="molecule type" value="Genomic_DNA"/>
</dbReference>
<evidence type="ECO:0000313" key="1">
    <source>
        <dbReference type="EMBL" id="KAJ0084135.1"/>
    </source>
</evidence>
<comment type="caution">
    <text evidence="1">The sequence shown here is derived from an EMBL/GenBank/DDBJ whole genome shotgun (WGS) entry which is preliminary data.</text>
</comment>
<organism evidence="1 2">
    <name type="scientific">Pistacia atlantica</name>
    <dbReference type="NCBI Taxonomy" id="434234"/>
    <lineage>
        <taxon>Eukaryota</taxon>
        <taxon>Viridiplantae</taxon>
        <taxon>Streptophyta</taxon>
        <taxon>Embryophyta</taxon>
        <taxon>Tracheophyta</taxon>
        <taxon>Spermatophyta</taxon>
        <taxon>Magnoliopsida</taxon>
        <taxon>eudicotyledons</taxon>
        <taxon>Gunneridae</taxon>
        <taxon>Pentapetalae</taxon>
        <taxon>rosids</taxon>
        <taxon>malvids</taxon>
        <taxon>Sapindales</taxon>
        <taxon>Anacardiaceae</taxon>
        <taxon>Pistacia</taxon>
    </lineage>
</organism>
<gene>
    <name evidence="1" type="ORF">Patl1_30994</name>
</gene>
<dbReference type="Proteomes" id="UP001164250">
    <property type="component" value="Chromosome 11"/>
</dbReference>
<proteinExistence type="predicted"/>
<name>A0ACC1AD18_9ROSI</name>
<accession>A0ACC1AD18</accession>
<reference evidence="2" key="1">
    <citation type="journal article" date="2023" name="G3 (Bethesda)">
        <title>Genome assembly and association tests identify interacting loci associated with vigor, precocity, and sex in interspecific pistachio rootstocks.</title>
        <authorList>
            <person name="Palmer W."/>
            <person name="Jacygrad E."/>
            <person name="Sagayaradj S."/>
            <person name="Cavanaugh K."/>
            <person name="Han R."/>
            <person name="Bertier L."/>
            <person name="Beede B."/>
            <person name="Kafkas S."/>
            <person name="Golino D."/>
            <person name="Preece J."/>
            <person name="Michelmore R."/>
        </authorList>
    </citation>
    <scope>NUCLEOTIDE SEQUENCE [LARGE SCALE GENOMIC DNA]</scope>
</reference>
<keyword evidence="2" id="KW-1185">Reference proteome</keyword>
<protein>
    <submittedName>
        <fullName evidence="1">Uncharacterized protein</fullName>
    </submittedName>
</protein>
<evidence type="ECO:0000313" key="2">
    <source>
        <dbReference type="Proteomes" id="UP001164250"/>
    </source>
</evidence>
<sequence>MIYPQGGASSTLGEYQDFLQTVFQIYVREEVYNLGCQPEDRCWSSPNRIGDPYLNVCMEKFNHLLRNTCPFPDFSTKILSLYFGIASIHVKQSTRELRNTWKARLFRSYPNDHSI</sequence>